<reference evidence="2" key="2">
    <citation type="journal article" date="2024" name="Plant">
        <title>Genomic evolution and insights into agronomic trait innovations of Sesamum species.</title>
        <authorList>
            <person name="Miao H."/>
            <person name="Wang L."/>
            <person name="Qu L."/>
            <person name="Liu H."/>
            <person name="Sun Y."/>
            <person name="Le M."/>
            <person name="Wang Q."/>
            <person name="Wei S."/>
            <person name="Zheng Y."/>
            <person name="Lin W."/>
            <person name="Duan Y."/>
            <person name="Cao H."/>
            <person name="Xiong S."/>
            <person name="Wang X."/>
            <person name="Wei L."/>
            <person name="Li C."/>
            <person name="Ma Q."/>
            <person name="Ju M."/>
            <person name="Zhao R."/>
            <person name="Li G."/>
            <person name="Mu C."/>
            <person name="Tian Q."/>
            <person name="Mei H."/>
            <person name="Zhang T."/>
            <person name="Gao T."/>
            <person name="Zhang H."/>
        </authorList>
    </citation>
    <scope>NUCLEOTIDE SEQUENCE</scope>
    <source>
        <strain evidence="2">G02</strain>
    </source>
</reference>
<sequence>MALWVERQREVNLGLMDTGDSDAGMQVRNYESKGAGPRNYIKKKGPLDKKNLVCGHCNKPRHSKDICFKIHGMHDWYRDLNDERKRSGSSGKTYAANEAEQQLLENVNIVNHDIVAELMEALKIVQNKIPYDSAKVHFAQNTEMDLKSNHTLAIGKQKGRLYYLDTDSFVPISLSQKIQKHVSCLSSDAQLYTLWHLHLRHDSSNVLSHISVLNFKESNFPPAHHIQILLLIFFTLIFWGLINSPR</sequence>
<dbReference type="AlphaFoldDB" id="A0AAW2W427"/>
<dbReference type="PANTHER" id="PTHR34222:SF79">
    <property type="entry name" value="RETROVIRUS-RELATED POL POLYPROTEIN FROM TRANSPOSON TNT 1-94"/>
    <property type="match status" value="1"/>
</dbReference>
<dbReference type="EMBL" id="JACGWJ010000002">
    <property type="protein sequence ID" value="KAL0434895.1"/>
    <property type="molecule type" value="Genomic_DNA"/>
</dbReference>
<dbReference type="PANTHER" id="PTHR34222">
    <property type="entry name" value="GAG_PRE-INTEGRS DOMAIN-CONTAINING PROTEIN"/>
    <property type="match status" value="1"/>
</dbReference>
<gene>
    <name evidence="2" type="ORF">Sradi_0197400</name>
</gene>
<keyword evidence="1" id="KW-0472">Membrane</keyword>
<keyword evidence="1" id="KW-0812">Transmembrane</keyword>
<organism evidence="2">
    <name type="scientific">Sesamum radiatum</name>
    <name type="common">Black benniseed</name>
    <dbReference type="NCBI Taxonomy" id="300843"/>
    <lineage>
        <taxon>Eukaryota</taxon>
        <taxon>Viridiplantae</taxon>
        <taxon>Streptophyta</taxon>
        <taxon>Embryophyta</taxon>
        <taxon>Tracheophyta</taxon>
        <taxon>Spermatophyta</taxon>
        <taxon>Magnoliopsida</taxon>
        <taxon>eudicotyledons</taxon>
        <taxon>Gunneridae</taxon>
        <taxon>Pentapetalae</taxon>
        <taxon>asterids</taxon>
        <taxon>lamiids</taxon>
        <taxon>Lamiales</taxon>
        <taxon>Pedaliaceae</taxon>
        <taxon>Sesamum</taxon>
    </lineage>
</organism>
<evidence type="ECO:0000256" key="1">
    <source>
        <dbReference type="SAM" id="Phobius"/>
    </source>
</evidence>
<protein>
    <recommendedName>
        <fullName evidence="3">GAG-pre-integrase domain-containing protein</fullName>
    </recommendedName>
</protein>
<reference evidence="2" key="1">
    <citation type="submission" date="2020-06" db="EMBL/GenBank/DDBJ databases">
        <authorList>
            <person name="Li T."/>
            <person name="Hu X."/>
            <person name="Zhang T."/>
            <person name="Song X."/>
            <person name="Zhang H."/>
            <person name="Dai N."/>
            <person name="Sheng W."/>
            <person name="Hou X."/>
            <person name="Wei L."/>
        </authorList>
    </citation>
    <scope>NUCLEOTIDE SEQUENCE</scope>
    <source>
        <strain evidence="2">G02</strain>
        <tissue evidence="2">Leaf</tissue>
    </source>
</reference>
<feature type="transmembrane region" description="Helical" evidence="1">
    <location>
        <begin position="224"/>
        <end position="242"/>
    </location>
</feature>
<evidence type="ECO:0000313" key="2">
    <source>
        <dbReference type="EMBL" id="KAL0434895.1"/>
    </source>
</evidence>
<keyword evidence="1" id="KW-1133">Transmembrane helix</keyword>
<proteinExistence type="predicted"/>
<accession>A0AAW2W427</accession>
<name>A0AAW2W427_SESRA</name>
<comment type="caution">
    <text evidence="2">The sequence shown here is derived from an EMBL/GenBank/DDBJ whole genome shotgun (WGS) entry which is preliminary data.</text>
</comment>
<evidence type="ECO:0008006" key="3">
    <source>
        <dbReference type="Google" id="ProtNLM"/>
    </source>
</evidence>